<dbReference type="EMBL" id="JAUDCF010000021">
    <property type="protein sequence ID" value="MDM8146038.1"/>
    <property type="molecule type" value="Genomic_DNA"/>
</dbReference>
<evidence type="ECO:0000256" key="5">
    <source>
        <dbReference type="ARBA" id="ARBA00022692"/>
    </source>
</evidence>
<keyword evidence="5" id="KW-0812">Transmembrane</keyword>
<proteinExistence type="inferred from homology"/>
<evidence type="ECO:0000256" key="2">
    <source>
        <dbReference type="ARBA" id="ARBA00007613"/>
    </source>
</evidence>
<feature type="signal peptide" evidence="9">
    <location>
        <begin position="1"/>
        <end position="25"/>
    </location>
</feature>
<gene>
    <name evidence="10" type="ORF">QUW02_08915</name>
</gene>
<dbReference type="InterPro" id="IPR051906">
    <property type="entry name" value="TolC-like"/>
</dbReference>
<organism evidence="10 11">
    <name type="scientific">Bacteroides eggerthii</name>
    <dbReference type="NCBI Taxonomy" id="28111"/>
    <lineage>
        <taxon>Bacteria</taxon>
        <taxon>Pseudomonadati</taxon>
        <taxon>Bacteroidota</taxon>
        <taxon>Bacteroidia</taxon>
        <taxon>Bacteroidales</taxon>
        <taxon>Bacteroidaceae</taxon>
        <taxon>Bacteroides</taxon>
    </lineage>
</organism>
<dbReference type="InterPro" id="IPR003423">
    <property type="entry name" value="OMP_efflux"/>
</dbReference>
<dbReference type="Pfam" id="PF02321">
    <property type="entry name" value="OEP"/>
    <property type="match status" value="2"/>
</dbReference>
<dbReference type="PANTHER" id="PTHR30026">
    <property type="entry name" value="OUTER MEMBRANE PROTEIN TOLC"/>
    <property type="match status" value="1"/>
</dbReference>
<evidence type="ECO:0000313" key="10">
    <source>
        <dbReference type="EMBL" id="MDM8146038.1"/>
    </source>
</evidence>
<evidence type="ECO:0000256" key="1">
    <source>
        <dbReference type="ARBA" id="ARBA00004442"/>
    </source>
</evidence>
<evidence type="ECO:0000256" key="6">
    <source>
        <dbReference type="ARBA" id="ARBA00023136"/>
    </source>
</evidence>
<dbReference type="PANTHER" id="PTHR30026:SF20">
    <property type="entry name" value="OUTER MEMBRANE PROTEIN TOLC"/>
    <property type="match status" value="1"/>
</dbReference>
<sequence>MNSIYLKKAALLLTAVLTFCPCLQAQETLSLSLDDCRKQALQQSETLQQAGNKLQQAELDHKIAAAAYLPKLDGSATGTYIFPDMDMMGMKLQMRGMYMAGISLTQPLYAGGKIRTGQRLSQIGEQAAREQVRMTRAEVIFEAENAYWTLIAVKSKVRMLEAYHAQMDSLYRQVETSVQAGFATDDALLRIESERSEISYQLQKARGGANLCRLSLCRLLGLNPDIQIEPADTAIHISAPEKLHADISNRPELHLLQQQAKAAHEQIQMKRADMLPTVGLVAGYTYYGNIKMKGSVATANGVMPYTEEFRDGLGALMLSVQVPLFEWGAKLKKVKKAQLEAEHANLEMQKNKRLLELEVQQALQNLNDGYRLVQTAELALKRAQENLRVTENRYSVSMAILTDLLDAESQKQQAESNLIEAKTQYKIYEADYKRAIGDL</sequence>
<comment type="subcellular location">
    <subcellularLocation>
        <location evidence="1">Cell outer membrane</location>
    </subcellularLocation>
</comment>
<accession>A0ABT7U682</accession>
<keyword evidence="9" id="KW-0732">Signal</keyword>
<evidence type="ECO:0000256" key="9">
    <source>
        <dbReference type="SAM" id="SignalP"/>
    </source>
</evidence>
<keyword evidence="8" id="KW-0175">Coiled coil</keyword>
<evidence type="ECO:0000313" key="11">
    <source>
        <dbReference type="Proteomes" id="UP001228403"/>
    </source>
</evidence>
<comment type="similarity">
    <text evidence="2">Belongs to the outer membrane factor (OMF) (TC 1.B.17) family.</text>
</comment>
<keyword evidence="4" id="KW-1134">Transmembrane beta strand</keyword>
<feature type="coiled-coil region" evidence="8">
    <location>
        <begin position="329"/>
        <end position="431"/>
    </location>
</feature>
<feature type="chain" id="PRO_5045565552" evidence="9">
    <location>
        <begin position="26"/>
        <end position="439"/>
    </location>
</feature>
<evidence type="ECO:0000256" key="8">
    <source>
        <dbReference type="SAM" id="Coils"/>
    </source>
</evidence>
<keyword evidence="3" id="KW-0813">Transport</keyword>
<evidence type="ECO:0000256" key="7">
    <source>
        <dbReference type="ARBA" id="ARBA00023237"/>
    </source>
</evidence>
<evidence type="ECO:0000256" key="3">
    <source>
        <dbReference type="ARBA" id="ARBA00022448"/>
    </source>
</evidence>
<protein>
    <submittedName>
        <fullName evidence="10">TolC family protein</fullName>
    </submittedName>
</protein>
<evidence type="ECO:0000256" key="4">
    <source>
        <dbReference type="ARBA" id="ARBA00022452"/>
    </source>
</evidence>
<keyword evidence="7" id="KW-0998">Cell outer membrane</keyword>
<comment type="caution">
    <text evidence="10">The sequence shown here is derived from an EMBL/GenBank/DDBJ whole genome shotgun (WGS) entry which is preliminary data.</text>
</comment>
<dbReference type="SUPFAM" id="SSF56954">
    <property type="entry name" value="Outer membrane efflux proteins (OEP)"/>
    <property type="match status" value="1"/>
</dbReference>
<reference evidence="11" key="1">
    <citation type="submission" date="2023-07" db="EMBL/GenBank/DDBJ databases">
        <title>Identification and characterization of horizontal gene transfer across gut microbiota members of farm animals based on homology search.</title>
        <authorList>
            <person name="Schwarzerova J."/>
            <person name="Nykrynova M."/>
            <person name="Jureckova K."/>
            <person name="Cejkova D."/>
            <person name="Rychlik I."/>
        </authorList>
    </citation>
    <scope>NUCLEOTIDE SEQUENCE [LARGE SCALE GENOMIC DNA]</scope>
    <source>
        <strain evidence="11">ET4</strain>
    </source>
</reference>
<name>A0ABT7U682_9BACE</name>
<keyword evidence="11" id="KW-1185">Reference proteome</keyword>
<dbReference type="Gene3D" id="1.20.1600.10">
    <property type="entry name" value="Outer membrane efflux proteins (OEP)"/>
    <property type="match status" value="1"/>
</dbReference>
<dbReference type="Proteomes" id="UP001228403">
    <property type="component" value="Unassembled WGS sequence"/>
</dbReference>
<keyword evidence="6" id="KW-0472">Membrane</keyword>